<keyword evidence="4" id="KW-0378">Hydrolase</keyword>
<dbReference type="SUPFAM" id="SSF52540">
    <property type="entry name" value="P-loop containing nucleoside triphosphate hydrolases"/>
    <property type="match status" value="1"/>
</dbReference>
<dbReference type="Proteomes" id="UP000509122">
    <property type="component" value="Chromosome"/>
</dbReference>
<keyword evidence="1" id="KW-0547">Nucleotide-binding</keyword>
<evidence type="ECO:0000256" key="2">
    <source>
        <dbReference type="SAM" id="MobiDB-lite"/>
    </source>
</evidence>
<name>A0A859I8Y1_9MOLU</name>
<keyword evidence="1" id="KW-0067">ATP-binding</keyword>
<feature type="compositionally biased region" description="Low complexity" evidence="2">
    <location>
        <begin position="458"/>
        <end position="468"/>
    </location>
</feature>
<dbReference type="EMBL" id="CP055264">
    <property type="protein sequence ID" value="QKX95271.1"/>
    <property type="molecule type" value="Genomic_DNA"/>
</dbReference>
<evidence type="ECO:0000313" key="4">
    <source>
        <dbReference type="EMBL" id="QKX95271.1"/>
    </source>
</evidence>
<feature type="domain" description="AAA+ ATPase" evidence="3">
    <location>
        <begin position="100"/>
        <end position="247"/>
    </location>
</feature>
<dbReference type="InterPro" id="IPR003959">
    <property type="entry name" value="ATPase_AAA_core"/>
</dbReference>
<protein>
    <submittedName>
        <fullName evidence="4">ATP-dependent Zn protease</fullName>
    </submittedName>
</protein>
<comment type="similarity">
    <text evidence="1">Belongs to the AAA ATPase family.</text>
</comment>
<evidence type="ECO:0000256" key="1">
    <source>
        <dbReference type="RuleBase" id="RU003651"/>
    </source>
</evidence>
<dbReference type="KEGG" id="rphy:RP166_2770"/>
<dbReference type="Gene3D" id="3.40.50.300">
    <property type="entry name" value="P-loop containing nucleotide triphosphate hydrolases"/>
    <property type="match status" value="1"/>
</dbReference>
<dbReference type="InterPro" id="IPR003593">
    <property type="entry name" value="AAA+_ATPase"/>
</dbReference>
<dbReference type="PANTHER" id="PTHR23076">
    <property type="entry name" value="METALLOPROTEASE M41 FTSH"/>
    <property type="match status" value="1"/>
</dbReference>
<accession>A0A859I8Y1</accession>
<proteinExistence type="inferred from homology"/>
<keyword evidence="4" id="KW-0645">Protease</keyword>
<reference evidence="4 5" key="1">
    <citation type="submission" date="2020-06" db="EMBL/GenBank/DDBJ databases">
        <title>Complete genome sequence of Candidatus Phytoplasma asteris RP166.</title>
        <authorList>
            <person name="Cho S.-T."/>
            <person name="Zwolinska A."/>
            <person name="Huang W."/>
            <person name="Wouters R."/>
            <person name="Hogenhout S.A."/>
            <person name="Kuo C.-H."/>
        </authorList>
    </citation>
    <scope>NUCLEOTIDE SEQUENCE [LARGE SCALE GENOMIC DNA]</scope>
    <source>
        <strain evidence="4">RP166</strain>
    </source>
</reference>
<gene>
    <name evidence="4" type="primary">hflB</name>
    <name evidence="4" type="ORF">RP166_2770</name>
</gene>
<dbReference type="Pfam" id="PF00004">
    <property type="entry name" value="AAA"/>
    <property type="match status" value="1"/>
</dbReference>
<dbReference type="GO" id="GO:0004176">
    <property type="term" value="F:ATP-dependent peptidase activity"/>
    <property type="evidence" value="ECO:0007669"/>
    <property type="project" value="TreeGrafter"/>
</dbReference>
<evidence type="ECO:0000259" key="3">
    <source>
        <dbReference type="SMART" id="SM00382"/>
    </source>
</evidence>
<dbReference type="PANTHER" id="PTHR23076:SF97">
    <property type="entry name" value="ATP-DEPENDENT ZINC METALLOPROTEASE YME1L1"/>
    <property type="match status" value="1"/>
</dbReference>
<dbReference type="InterPro" id="IPR027417">
    <property type="entry name" value="P-loop_NTPase"/>
</dbReference>
<dbReference type="GO" id="GO:0016887">
    <property type="term" value="F:ATP hydrolysis activity"/>
    <property type="evidence" value="ECO:0007669"/>
    <property type="project" value="InterPro"/>
</dbReference>
<organism evidence="4 5">
    <name type="scientific">Rapeseed phyllody phytoplasma</name>
    <dbReference type="NCBI Taxonomy" id="2490543"/>
    <lineage>
        <taxon>Bacteria</taxon>
        <taxon>Bacillati</taxon>
        <taxon>Mycoplasmatota</taxon>
        <taxon>Mollicutes</taxon>
        <taxon>Acholeplasmatales</taxon>
        <taxon>Acholeplasmataceae</taxon>
        <taxon>Candidatus Phytoplasma</taxon>
        <taxon>16SrI (Aster yellows group)</taxon>
    </lineage>
</organism>
<dbReference type="GO" id="GO:0006508">
    <property type="term" value="P:proteolysis"/>
    <property type="evidence" value="ECO:0007669"/>
    <property type="project" value="UniProtKB-KW"/>
</dbReference>
<feature type="region of interest" description="Disordered" evidence="2">
    <location>
        <begin position="421"/>
        <end position="490"/>
    </location>
</feature>
<dbReference type="SMART" id="SM00382">
    <property type="entry name" value="AAA"/>
    <property type="match status" value="1"/>
</dbReference>
<dbReference type="GO" id="GO:0005524">
    <property type="term" value="F:ATP binding"/>
    <property type="evidence" value="ECO:0007669"/>
    <property type="project" value="UniProtKB-KW"/>
</dbReference>
<feature type="compositionally biased region" description="Basic and acidic residues" evidence="2">
    <location>
        <begin position="469"/>
        <end position="490"/>
    </location>
</feature>
<dbReference type="AlphaFoldDB" id="A0A859I8Y1"/>
<feature type="compositionally biased region" description="Polar residues" evidence="2">
    <location>
        <begin position="422"/>
        <end position="452"/>
    </location>
</feature>
<evidence type="ECO:0000313" key="5">
    <source>
        <dbReference type="Proteomes" id="UP000509122"/>
    </source>
</evidence>
<dbReference type="InterPro" id="IPR003960">
    <property type="entry name" value="ATPase_AAA_CS"/>
</dbReference>
<dbReference type="PROSITE" id="PS00674">
    <property type="entry name" value="AAA"/>
    <property type="match status" value="1"/>
</dbReference>
<sequence length="651" mass="75132">MTIQELQQMMEDIIHGNNLHTLNDLINALANKNDPSKKQLQHIDKFPEGTRYFPMPLDEFEGLPSFKKTIGMESVIDQLQGFLNYLSDPLSYVGVGKVKPPQGVLFYGVPGTGKTFFTRALAKEAGRQVGFYETNAAEFVYQTLVGDGPRFVKKLFEDVRLHNKKEGVKASIIFIDECEEAFKYLNKTANSSSDLPNVVNQFKTELTSTKNDPKKPILIIGATNYFDKIDEAIKSRFTYHIEIKVGHATARAKYLDLMINVLRKNPFHEEALEYLLKTVNPFLDKFDAESRSNRRLENMIESSVINMNNRLSAESRAKQKEIDDKTKKLQLEANTLSLSQEEKDQLQKDIQELKTQLHNRKIKLEQIVENESQMAQIKQQETKIEKETAEKKAQQIILEEKIAKLNFEIEFLQEELNKLNEKQSQPKPLQPPTSSTLQTSESNASSTPPQDVTPTPPNSEQQPQQPNPEAEKLKQQTKDKQKEKEELLQKEDPLKLEEDITKLVQKLAQLDQEKKPFKAKVKQLQKDLEKEVRVVDLRAAFYQVYGMKILNTPEERCNELQELAKVYNKRNTQVLYSTQAMHYFNQTLNPKINQLMEEAQCDKLIAYFVEASKRKFLETKQTLQQNDLDEVFKEVYGGLDELTQKLNNNYK</sequence>